<feature type="compositionally biased region" description="Basic and acidic residues" evidence="1">
    <location>
        <begin position="873"/>
        <end position="882"/>
    </location>
</feature>
<dbReference type="InterPro" id="IPR020012">
    <property type="entry name" value="LysM_FimV"/>
</dbReference>
<feature type="compositionally biased region" description="Acidic residues" evidence="1">
    <location>
        <begin position="525"/>
        <end position="546"/>
    </location>
</feature>
<keyword evidence="2" id="KW-0732">Signal</keyword>
<dbReference type="Gene3D" id="1.20.58.2200">
    <property type="match status" value="1"/>
</dbReference>
<evidence type="ECO:0008006" key="5">
    <source>
        <dbReference type="Google" id="ProtNLM"/>
    </source>
</evidence>
<dbReference type="EMBL" id="JAFKCV010000010">
    <property type="protein sequence ID" value="MBN7826706.1"/>
    <property type="molecule type" value="Genomic_DNA"/>
</dbReference>
<feature type="compositionally biased region" description="Acidic residues" evidence="1">
    <location>
        <begin position="432"/>
        <end position="444"/>
    </location>
</feature>
<feature type="region of interest" description="Disordered" evidence="1">
    <location>
        <begin position="286"/>
        <end position="309"/>
    </location>
</feature>
<sequence length="953" mass="106599">MRIRQLLIGGLACFFSLSLVWAAEFQDTQIRGPKNASGEYSGAVYGPIESSDTLWRIAQRYRQNPDLSIYQVMVAIYQLNPAAFENENLNLMVDGAMLKLPSERYIARLDKEYARQKAAQDDAALAQARPAGQAPTPQNLKPVQKGASTEELSQTRQAIEQQIANLDRENRNQFDMLRQQIAASIESVQSLLDENNQVLDRLDAVNQDIEALRESQNQDQERLQSLLVQQNELVDFSRQIKARQEQEARQSWLESPATLIAAGVIPALLLLSGLVFWLRRRQPAEPSAGKQAVPRDVPPPPADNEMDDLSDALTDELSGDLDDDSQDDDLFGEELLDDVLTDELEESLDAALEKELEDFDDLADEMLVPEEKEEKPEQGSATLKQDELDDLFAEDDELMNEVMDLDDGGGSDDAIDLSEVDEPATKPASQAADDDWDDELDAMLEENVGLGKDEQEKPEISIDELLDEPMAAESSEEDDGFRVDKLSASESLSDELIEQLDQEIATQGKQLDELTDELLAELEEADNIQDDLADELLAELEEEQQDADQQQERNAAELDELSDDLLSELEAAGDEPDAPQAQAEDTGSDAPADKPVDMDDIDALLEQEQATPSSLKDESLSALESKTEQQPEAEDVRPSDKDDEPAEEQQKDEWDQKTATPPEQADENKQQDMDEDEQESFALERDLTGDETGLPEDTLVEDELIEESRSDETDETDELEQSLLEGDDRHQDEEEFPQDESPETELDEMLDDEDLERALADLDDEDLSDDEEELKKDLDELPGLGDWLENKESDKSGAEASDAEIMDELASSDFDEMLESIEQEDEPDTELDLESLLNEHLEDPEPPEPLAQSEDDFLDIDALLNESVEAEEDRSGDKDLHLDVDLEEYSGVKDDEDLVDVDKDSGLNAKLDLARAYLEMDDKESAIELLQEVVQKGSEEQQEEAKGILDTLL</sequence>
<feature type="chain" id="PRO_5036929711" description="LysM domain-containing protein" evidence="2">
    <location>
        <begin position="23"/>
        <end position="953"/>
    </location>
</feature>
<accession>A0A939DRS0</accession>
<keyword evidence="4" id="KW-1185">Reference proteome</keyword>
<feature type="region of interest" description="Disordered" evidence="1">
    <location>
        <begin position="525"/>
        <end position="882"/>
    </location>
</feature>
<dbReference type="InterPro" id="IPR020011">
    <property type="entry name" value="FimV_C"/>
</dbReference>
<feature type="compositionally biased region" description="Basic and acidic residues" evidence="1">
    <location>
        <begin position="451"/>
        <end position="460"/>
    </location>
</feature>
<protein>
    <recommendedName>
        <fullName evidence="5">LysM domain-containing protein</fullName>
    </recommendedName>
</protein>
<dbReference type="RefSeq" id="WP_206574819.1">
    <property type="nucleotide sequence ID" value="NZ_JAFKCV010000010.1"/>
</dbReference>
<feature type="compositionally biased region" description="Acidic residues" evidence="1">
    <location>
        <begin position="557"/>
        <end position="577"/>
    </location>
</feature>
<dbReference type="Proteomes" id="UP000664654">
    <property type="component" value="Unassembled WGS sequence"/>
</dbReference>
<proteinExistence type="predicted"/>
<dbReference type="InterPro" id="IPR038440">
    <property type="entry name" value="FimV_C_sf"/>
</dbReference>
<feature type="compositionally biased region" description="Polar residues" evidence="1">
    <location>
        <begin position="136"/>
        <end position="155"/>
    </location>
</feature>
<evidence type="ECO:0000256" key="1">
    <source>
        <dbReference type="SAM" id="MobiDB-lite"/>
    </source>
</evidence>
<feature type="region of interest" description="Disordered" evidence="1">
    <location>
        <begin position="120"/>
        <end position="155"/>
    </location>
</feature>
<feature type="compositionally biased region" description="Low complexity" evidence="1">
    <location>
        <begin position="121"/>
        <end position="135"/>
    </location>
</feature>
<name>A0A939DRS0_9ALTE</name>
<reference evidence="3" key="1">
    <citation type="submission" date="2021-03" db="EMBL/GenBank/DDBJ databases">
        <title>novel species isolated from a fishpond in China.</title>
        <authorList>
            <person name="Lu H."/>
            <person name="Cai Z."/>
        </authorList>
    </citation>
    <scope>NUCLEOTIDE SEQUENCE</scope>
    <source>
        <strain evidence="3">JCM 30855</strain>
    </source>
</reference>
<comment type="caution">
    <text evidence="3">The sequence shown here is derived from an EMBL/GenBank/DDBJ whole genome shotgun (WGS) entry which is preliminary data.</text>
</comment>
<feature type="compositionally biased region" description="Acidic residues" evidence="1">
    <location>
        <begin position="733"/>
        <end position="772"/>
    </location>
</feature>
<feature type="region of interest" description="Disordered" evidence="1">
    <location>
        <begin position="369"/>
        <end position="487"/>
    </location>
</feature>
<feature type="compositionally biased region" description="Acidic residues" evidence="1">
    <location>
        <begin position="387"/>
        <end position="422"/>
    </location>
</feature>
<dbReference type="CDD" id="cd12087">
    <property type="entry name" value="TM_EGFR-like"/>
    <property type="match status" value="1"/>
</dbReference>
<gene>
    <name evidence="3" type="ORF">J0A66_15830</name>
</gene>
<dbReference type="NCBIfam" id="TIGR03505">
    <property type="entry name" value="FimV_core"/>
    <property type="match status" value="1"/>
</dbReference>
<feature type="compositionally biased region" description="Acidic residues" evidence="1">
    <location>
        <begin position="813"/>
        <end position="833"/>
    </location>
</feature>
<evidence type="ECO:0000313" key="4">
    <source>
        <dbReference type="Proteomes" id="UP000664654"/>
    </source>
</evidence>
<dbReference type="AlphaFoldDB" id="A0A939DRS0"/>
<evidence type="ECO:0000256" key="2">
    <source>
        <dbReference type="SAM" id="SignalP"/>
    </source>
</evidence>
<organism evidence="3 4">
    <name type="scientific">Bowmanella dokdonensis</name>
    <dbReference type="NCBI Taxonomy" id="751969"/>
    <lineage>
        <taxon>Bacteria</taxon>
        <taxon>Pseudomonadati</taxon>
        <taxon>Pseudomonadota</taxon>
        <taxon>Gammaproteobacteria</taxon>
        <taxon>Alteromonadales</taxon>
        <taxon>Alteromonadaceae</taxon>
        <taxon>Bowmanella</taxon>
    </lineage>
</organism>
<evidence type="ECO:0000313" key="3">
    <source>
        <dbReference type="EMBL" id="MBN7826706.1"/>
    </source>
</evidence>
<dbReference type="NCBIfam" id="TIGR03504">
    <property type="entry name" value="FimV_Cterm"/>
    <property type="match status" value="1"/>
</dbReference>
<feature type="signal peptide" evidence="2">
    <location>
        <begin position="1"/>
        <end position="22"/>
    </location>
</feature>
<feature type="compositionally biased region" description="Basic and acidic residues" evidence="1">
    <location>
        <begin position="615"/>
        <end position="640"/>
    </location>
</feature>
<feature type="compositionally biased region" description="Basic and acidic residues" evidence="1">
    <location>
        <begin position="788"/>
        <end position="797"/>
    </location>
</feature>